<evidence type="ECO:0000256" key="2">
    <source>
        <dbReference type="PIRSR" id="PIRSR006386-1"/>
    </source>
</evidence>
<dbReference type="GO" id="GO:0004364">
    <property type="term" value="F:glutathione transferase activity"/>
    <property type="evidence" value="ECO:0007669"/>
    <property type="project" value="TreeGrafter"/>
</dbReference>
<dbReference type="EC" id="5.99.1.4" evidence="1"/>
<dbReference type="InterPro" id="IPR036249">
    <property type="entry name" value="Thioredoxin-like_sf"/>
</dbReference>
<evidence type="ECO:0000256" key="1">
    <source>
        <dbReference type="PIRNR" id="PIRNR006386"/>
    </source>
</evidence>
<dbReference type="RefSeq" id="WP_073591541.1">
    <property type="nucleotide sequence ID" value="NZ_MRCE01000001.1"/>
</dbReference>
<dbReference type="GO" id="GO:1901170">
    <property type="term" value="P:naphthalene catabolic process"/>
    <property type="evidence" value="ECO:0007669"/>
    <property type="project" value="InterPro"/>
</dbReference>
<dbReference type="InterPro" id="IPR051924">
    <property type="entry name" value="GST_Kappa/NadH"/>
</dbReference>
<reference evidence="4 5" key="1">
    <citation type="submission" date="2016-11" db="EMBL/GenBank/DDBJ databases">
        <title>Draft Genome Sequences of Nine Cyanobacterial Strains from Diverse Habitats.</title>
        <authorList>
            <person name="Zhu T."/>
            <person name="Hou S."/>
            <person name="Lu X."/>
            <person name="Hess W.R."/>
        </authorList>
    </citation>
    <scope>NUCLEOTIDE SEQUENCE [LARGE SCALE GENOMIC DNA]</scope>
    <source>
        <strain evidence="4 5">IAM M-71</strain>
    </source>
</reference>
<dbReference type="OrthoDB" id="483498at2"/>
<protein>
    <recommendedName>
        <fullName evidence="1">2-hydroxychromene-2-carboxylate isomerase</fullName>
        <ecNumber evidence="1">5.99.1.4</ecNumber>
    </recommendedName>
</protein>
<comment type="caution">
    <text evidence="4">The sequence shown here is derived from an EMBL/GenBank/DDBJ whole genome shotgun (WGS) entry which is preliminary data.</text>
</comment>
<dbReference type="GO" id="GO:0004602">
    <property type="term" value="F:glutathione peroxidase activity"/>
    <property type="evidence" value="ECO:0007669"/>
    <property type="project" value="TreeGrafter"/>
</dbReference>
<dbReference type="PANTHER" id="PTHR42943">
    <property type="entry name" value="GLUTATHIONE S-TRANSFERASE KAPPA"/>
    <property type="match status" value="1"/>
</dbReference>
<accession>A0A1U7ITL4</accession>
<dbReference type="PANTHER" id="PTHR42943:SF2">
    <property type="entry name" value="GLUTATHIONE S-TRANSFERASE KAPPA 1"/>
    <property type="match status" value="1"/>
</dbReference>
<dbReference type="InterPro" id="IPR014440">
    <property type="entry name" value="HCCAis_GSTk"/>
</dbReference>
<dbReference type="InterPro" id="IPR044087">
    <property type="entry name" value="NahD-like"/>
</dbReference>
<evidence type="ECO:0000313" key="5">
    <source>
        <dbReference type="Proteomes" id="UP000185860"/>
    </source>
</evidence>
<dbReference type="STRING" id="454136.NIES2119_00715"/>
<dbReference type="GO" id="GO:0006749">
    <property type="term" value="P:glutathione metabolic process"/>
    <property type="evidence" value="ECO:0007669"/>
    <property type="project" value="TreeGrafter"/>
</dbReference>
<feature type="active site" description="Nucleophile" evidence="2">
    <location>
        <position position="13"/>
    </location>
</feature>
<dbReference type="Proteomes" id="UP000185860">
    <property type="component" value="Unassembled WGS sequence"/>
</dbReference>
<dbReference type="AlphaFoldDB" id="A0A1U7ITL4"/>
<comment type="similarity">
    <text evidence="1">Belongs to the GST superfamily. NadH family.</text>
</comment>
<dbReference type="PIRSF" id="PIRSF006386">
    <property type="entry name" value="HCCAis_GSTk"/>
    <property type="match status" value="1"/>
</dbReference>
<organism evidence="4 5">
    <name type="scientific">[Phormidium ambiguum] IAM M-71</name>
    <dbReference type="NCBI Taxonomy" id="454136"/>
    <lineage>
        <taxon>Bacteria</taxon>
        <taxon>Bacillati</taxon>
        <taxon>Cyanobacteriota</taxon>
        <taxon>Cyanophyceae</taxon>
        <taxon>Oscillatoriophycideae</taxon>
        <taxon>Aerosakkonematales</taxon>
        <taxon>Aerosakkonemataceae</taxon>
        <taxon>Floridanema</taxon>
    </lineage>
</organism>
<gene>
    <name evidence="4" type="ORF">NIES2119_00715</name>
</gene>
<dbReference type="SUPFAM" id="SSF52833">
    <property type="entry name" value="Thioredoxin-like"/>
    <property type="match status" value="1"/>
</dbReference>
<dbReference type="Gene3D" id="3.40.30.10">
    <property type="entry name" value="Glutaredoxin"/>
    <property type="match status" value="1"/>
</dbReference>
<name>A0A1U7ITL4_9CYAN</name>
<evidence type="ECO:0000313" key="4">
    <source>
        <dbReference type="EMBL" id="OKH40867.1"/>
    </source>
</evidence>
<dbReference type="Pfam" id="PF01323">
    <property type="entry name" value="DSBA"/>
    <property type="match status" value="1"/>
</dbReference>
<dbReference type="EMBL" id="MRCE01000001">
    <property type="protein sequence ID" value="OKH40867.1"/>
    <property type="molecule type" value="Genomic_DNA"/>
</dbReference>
<dbReference type="GO" id="GO:0018845">
    <property type="term" value="F:2-hydroxychromene-2-carboxylate isomerase activity"/>
    <property type="evidence" value="ECO:0007669"/>
    <property type="project" value="UniProtKB-UniRule"/>
</dbReference>
<sequence length="195" mass="21499">MSKTLEVYLSLGSPFAYLANTQLPGLVERTKCNIVYQVIDMYKVFDLAGNPGSKDVAAKRKYIVKDIFDWCKYYNVPFQIPSRLFINNSAAAAAAIAVEKLGKLPEFITRSFRAYMIEDLDIQDPQVLGKLAAEVGADGEAVAAAVTDPSVLQEVENRNKAAVERGVFGVPTFFIGDDMYWGSDRLILVEKALSS</sequence>
<proteinExistence type="inferred from homology"/>
<evidence type="ECO:0000259" key="3">
    <source>
        <dbReference type="Pfam" id="PF01323"/>
    </source>
</evidence>
<dbReference type="CDD" id="cd03022">
    <property type="entry name" value="DsbA_HCCA_Iso"/>
    <property type="match status" value="1"/>
</dbReference>
<feature type="domain" description="DSBA-like thioredoxin" evidence="3">
    <location>
        <begin position="4"/>
        <end position="193"/>
    </location>
</feature>
<keyword evidence="1" id="KW-0413">Isomerase</keyword>
<dbReference type="InterPro" id="IPR001853">
    <property type="entry name" value="DSBA-like_thioredoxin_dom"/>
</dbReference>
<comment type="catalytic activity">
    <reaction evidence="1">
        <text>2-hydroxychromene-2-carboxylate = (3E)-4-(2-hydroxyphenyl)-2-oxobut-3-enoate</text>
        <dbReference type="Rhea" id="RHEA:27401"/>
        <dbReference type="ChEBI" id="CHEBI:59350"/>
        <dbReference type="ChEBI" id="CHEBI:59353"/>
        <dbReference type="EC" id="5.99.1.4"/>
    </reaction>
</comment>